<gene>
    <name evidence="2" type="ORF">S01H1_64206</name>
</gene>
<dbReference type="InterPro" id="IPR011761">
    <property type="entry name" value="ATP-grasp"/>
</dbReference>
<feature type="domain" description="ATP-grasp" evidence="1">
    <location>
        <begin position="7"/>
        <end position="71"/>
    </location>
</feature>
<dbReference type="EMBL" id="BARS01042307">
    <property type="protein sequence ID" value="GAG41017.1"/>
    <property type="molecule type" value="Genomic_DNA"/>
</dbReference>
<dbReference type="SUPFAM" id="SSF56059">
    <property type="entry name" value="Glutathione synthetase ATP-binding domain-like"/>
    <property type="match status" value="1"/>
</dbReference>
<dbReference type="Gene3D" id="3.30.470.20">
    <property type="entry name" value="ATP-grasp fold, B domain"/>
    <property type="match status" value="1"/>
</dbReference>
<dbReference type="GO" id="GO:0005524">
    <property type="term" value="F:ATP binding"/>
    <property type="evidence" value="ECO:0007669"/>
    <property type="project" value="InterPro"/>
</dbReference>
<protein>
    <recommendedName>
        <fullName evidence="1">ATP-grasp domain-containing protein</fullName>
    </recommendedName>
</protein>
<comment type="caution">
    <text evidence="2">The sequence shown here is derived from an EMBL/GenBank/DDBJ whole genome shotgun (WGS) entry which is preliminary data.</text>
</comment>
<proteinExistence type="predicted"/>
<evidence type="ECO:0000259" key="1">
    <source>
        <dbReference type="PROSITE" id="PS50975"/>
    </source>
</evidence>
<organism evidence="2">
    <name type="scientific">marine sediment metagenome</name>
    <dbReference type="NCBI Taxonomy" id="412755"/>
    <lineage>
        <taxon>unclassified sequences</taxon>
        <taxon>metagenomes</taxon>
        <taxon>ecological metagenomes</taxon>
    </lineage>
</organism>
<dbReference type="Pfam" id="PF15632">
    <property type="entry name" value="ATPgrasp_Ter"/>
    <property type="match status" value="1"/>
</dbReference>
<reference evidence="2" key="1">
    <citation type="journal article" date="2014" name="Front. Microbiol.">
        <title>High frequency of phylogenetically diverse reductive dehalogenase-homologous genes in deep subseafloor sedimentary metagenomes.</title>
        <authorList>
            <person name="Kawai M."/>
            <person name="Futagami T."/>
            <person name="Toyoda A."/>
            <person name="Takaki Y."/>
            <person name="Nishi S."/>
            <person name="Hori S."/>
            <person name="Arai W."/>
            <person name="Tsubouchi T."/>
            <person name="Morono Y."/>
            <person name="Uchiyama I."/>
            <person name="Ito T."/>
            <person name="Fujiyama A."/>
            <person name="Inagaki F."/>
            <person name="Takami H."/>
        </authorList>
    </citation>
    <scope>NUCLEOTIDE SEQUENCE</scope>
    <source>
        <strain evidence="2">Expedition CK06-06</strain>
    </source>
</reference>
<name>X0Y0Y9_9ZZZZ</name>
<accession>X0Y0Y9</accession>
<dbReference type="GO" id="GO:0046872">
    <property type="term" value="F:metal ion binding"/>
    <property type="evidence" value="ECO:0007669"/>
    <property type="project" value="InterPro"/>
</dbReference>
<evidence type="ECO:0000313" key="2">
    <source>
        <dbReference type="EMBL" id="GAG41017.1"/>
    </source>
</evidence>
<dbReference type="PROSITE" id="PS50975">
    <property type="entry name" value="ATP_GRASP"/>
    <property type="match status" value="1"/>
</dbReference>
<sequence>MVVKDPEIMEAGKRVVEALGPSLRGLVTLQCIVTSDRRIRFIEINPRFGGGAPLGIAAGADYPAWLIQELRGQTPEIEFDGFRHGLCMLRYDWSAFVPLDDNLTPRATKPLKDYPKW</sequence>
<dbReference type="AlphaFoldDB" id="X0Y0Y9"/>